<evidence type="ECO:0000313" key="1">
    <source>
        <dbReference type="EMBL" id="GIY99938.1"/>
    </source>
</evidence>
<proteinExistence type="predicted"/>
<evidence type="ECO:0000313" key="2">
    <source>
        <dbReference type="Proteomes" id="UP001054945"/>
    </source>
</evidence>
<dbReference type="Proteomes" id="UP001054945">
    <property type="component" value="Unassembled WGS sequence"/>
</dbReference>
<dbReference type="AlphaFoldDB" id="A0AAV4Y085"/>
<sequence length="107" mass="12206">MPGTIIIPNKHLSRSLTNYRARHFPKGFQHFLSHSRSMAQHPYKRKDGYFLFLSHLIFFPSSSPPFTSVLPVLHPVLLFMETSKASIEQEIQGATSSPPLFVPKMEP</sequence>
<gene>
    <name evidence="1" type="ORF">CEXT_336641</name>
</gene>
<name>A0AAV4Y085_CAEEX</name>
<reference evidence="1 2" key="1">
    <citation type="submission" date="2021-06" db="EMBL/GenBank/DDBJ databases">
        <title>Caerostris extrusa draft genome.</title>
        <authorList>
            <person name="Kono N."/>
            <person name="Arakawa K."/>
        </authorList>
    </citation>
    <scope>NUCLEOTIDE SEQUENCE [LARGE SCALE GENOMIC DNA]</scope>
</reference>
<comment type="caution">
    <text evidence="1">The sequence shown here is derived from an EMBL/GenBank/DDBJ whole genome shotgun (WGS) entry which is preliminary data.</text>
</comment>
<dbReference type="EMBL" id="BPLR01018476">
    <property type="protein sequence ID" value="GIY99938.1"/>
    <property type="molecule type" value="Genomic_DNA"/>
</dbReference>
<protein>
    <submittedName>
        <fullName evidence="1">Uncharacterized protein</fullName>
    </submittedName>
</protein>
<keyword evidence="2" id="KW-1185">Reference proteome</keyword>
<accession>A0AAV4Y085</accession>
<organism evidence="1 2">
    <name type="scientific">Caerostris extrusa</name>
    <name type="common">Bark spider</name>
    <name type="synonym">Caerostris bankana</name>
    <dbReference type="NCBI Taxonomy" id="172846"/>
    <lineage>
        <taxon>Eukaryota</taxon>
        <taxon>Metazoa</taxon>
        <taxon>Ecdysozoa</taxon>
        <taxon>Arthropoda</taxon>
        <taxon>Chelicerata</taxon>
        <taxon>Arachnida</taxon>
        <taxon>Araneae</taxon>
        <taxon>Araneomorphae</taxon>
        <taxon>Entelegynae</taxon>
        <taxon>Araneoidea</taxon>
        <taxon>Araneidae</taxon>
        <taxon>Caerostris</taxon>
    </lineage>
</organism>